<dbReference type="EMBL" id="JABANP010000221">
    <property type="protein sequence ID" value="KAF4686463.1"/>
    <property type="molecule type" value="Genomic_DNA"/>
</dbReference>
<dbReference type="OrthoDB" id="10297792at2759"/>
<reference evidence="1 2" key="1">
    <citation type="submission" date="2020-04" db="EMBL/GenBank/DDBJ databases">
        <title>Perkinsus olseni comparative genomics.</title>
        <authorList>
            <person name="Bogema D.R."/>
        </authorList>
    </citation>
    <scope>NUCLEOTIDE SEQUENCE [LARGE SCALE GENOMIC DNA]</scope>
    <source>
        <strain evidence="1">00978-12</strain>
    </source>
</reference>
<dbReference type="GO" id="GO:0003676">
    <property type="term" value="F:nucleic acid binding"/>
    <property type="evidence" value="ECO:0007669"/>
    <property type="project" value="InterPro"/>
</dbReference>
<evidence type="ECO:0000313" key="1">
    <source>
        <dbReference type="EMBL" id="KAF4686463.1"/>
    </source>
</evidence>
<dbReference type="SUPFAM" id="SSF53098">
    <property type="entry name" value="Ribonuclease H-like"/>
    <property type="match status" value="1"/>
</dbReference>
<dbReference type="InterPro" id="IPR012337">
    <property type="entry name" value="RNaseH-like_sf"/>
</dbReference>
<organism evidence="1 2">
    <name type="scientific">Perkinsus olseni</name>
    <name type="common">Perkinsus atlanticus</name>
    <dbReference type="NCBI Taxonomy" id="32597"/>
    <lineage>
        <taxon>Eukaryota</taxon>
        <taxon>Sar</taxon>
        <taxon>Alveolata</taxon>
        <taxon>Perkinsozoa</taxon>
        <taxon>Perkinsea</taxon>
        <taxon>Perkinsida</taxon>
        <taxon>Perkinsidae</taxon>
        <taxon>Perkinsus</taxon>
    </lineage>
</organism>
<proteinExistence type="predicted"/>
<gene>
    <name evidence="1" type="ORF">FOZ60_005268</name>
</gene>
<accession>A0A7J6NRF8</accession>
<dbReference type="InterPro" id="IPR036397">
    <property type="entry name" value="RNaseH_sf"/>
</dbReference>
<dbReference type="AlphaFoldDB" id="A0A7J6NRF8"/>
<protein>
    <submittedName>
        <fullName evidence="1">Uncharacterized protein</fullName>
    </submittedName>
</protein>
<evidence type="ECO:0000313" key="2">
    <source>
        <dbReference type="Proteomes" id="UP000541610"/>
    </source>
</evidence>
<name>A0A7J6NRF8_PEROL</name>
<comment type="caution">
    <text evidence="1">The sequence shown here is derived from an EMBL/GenBank/DDBJ whole genome shotgun (WGS) entry which is preliminary data.</text>
</comment>
<dbReference type="Gene3D" id="3.30.420.10">
    <property type="entry name" value="Ribonuclease H-like superfamily/Ribonuclease H"/>
    <property type="match status" value="1"/>
</dbReference>
<dbReference type="Proteomes" id="UP000541610">
    <property type="component" value="Unassembled WGS sequence"/>
</dbReference>
<sequence length="408" mass="46159">MPVVVGSAAMEPTQGVAGPGSQDPELRLDKMMLKNRPPYYAVAADVIKVSHDLVFMSFFCVLTRHCLWIVIEGADSGSLAEATARAQKREGGFRHLLADGAVATRPYAEAVRSLGITVMAADPRAPWSTGVETHHRMALKVSKVLLQRRFRAHGAWTSTTKQDFADEVCWILNRRPLTQADITSDGRLGVLTPNHLRYGYTRESGSCVEQGFSCDSLGERRLFFMRSFMSIYWPSQRRQIRMEDRRFGRTGGGFLAGDAVMIFAPRSKDKPQWRCGWVVRPISDRRYCVLWTKTHTDRPVERVTTESHYNLLPLKIRGIPDGDSIDFSGEEGGCGPTLVGARMRFLLSHVDGSKEYHWCTIVHHRDTRVLVVWDVADKGQSRLEWRCLTEEEWDFGRGEIPMMQRLGV</sequence>